<dbReference type="HOGENOM" id="CLU_1757468_0_0_5"/>
<sequence length="148" mass="16091">MHIDPDTRRDDDHRIGPEVRVQSRRRGRSHHDFFARRHAARALRIGNAIALGLSRCLGLGGGTFVFGLGDRRSGFVDRRVRGRHEVLDVDDLDASGGTIGIETSGSAKVDGSVNAVALRQPATTDFLVRHLLGPDQTGYHGEGNKCEG</sequence>
<protein>
    <submittedName>
        <fullName evidence="1">Uncharacterized protein</fullName>
    </submittedName>
</protein>
<gene>
    <name evidence="1" type="ORF">Rumeso_00994</name>
</gene>
<evidence type="ECO:0000313" key="1">
    <source>
        <dbReference type="EMBL" id="EYD77445.1"/>
    </source>
</evidence>
<dbReference type="EMBL" id="AOSK01000029">
    <property type="protein sequence ID" value="EYD77445.1"/>
    <property type="molecule type" value="Genomic_DNA"/>
</dbReference>
<evidence type="ECO:0000313" key="2">
    <source>
        <dbReference type="Proteomes" id="UP000019666"/>
    </source>
</evidence>
<proteinExistence type="predicted"/>
<name>A0A017HSZ0_9RHOB</name>
<dbReference type="Proteomes" id="UP000019666">
    <property type="component" value="Unassembled WGS sequence"/>
</dbReference>
<comment type="caution">
    <text evidence="1">The sequence shown here is derived from an EMBL/GenBank/DDBJ whole genome shotgun (WGS) entry which is preliminary data.</text>
</comment>
<keyword evidence="2" id="KW-1185">Reference proteome</keyword>
<dbReference type="AlphaFoldDB" id="A0A017HSZ0"/>
<reference evidence="1 2" key="1">
    <citation type="submission" date="2013-02" db="EMBL/GenBank/DDBJ databases">
        <authorList>
            <person name="Fiebig A."/>
            <person name="Goeker M."/>
            <person name="Klenk H.-P.P."/>
        </authorList>
    </citation>
    <scope>NUCLEOTIDE SEQUENCE [LARGE SCALE GENOMIC DNA]</scope>
    <source>
        <strain evidence="1 2">DSM 19309</strain>
    </source>
</reference>
<dbReference type="STRING" id="442562.Rumeso_00994"/>
<accession>A0A017HSZ0</accession>
<organism evidence="1 2">
    <name type="scientific">Rubellimicrobium mesophilum DSM 19309</name>
    <dbReference type="NCBI Taxonomy" id="442562"/>
    <lineage>
        <taxon>Bacteria</taxon>
        <taxon>Pseudomonadati</taxon>
        <taxon>Pseudomonadota</taxon>
        <taxon>Alphaproteobacteria</taxon>
        <taxon>Rhodobacterales</taxon>
        <taxon>Roseobacteraceae</taxon>
        <taxon>Rubellimicrobium</taxon>
    </lineage>
</organism>